<sequence length="355" mass="40522">MIDPPPSHILSSISSELKRDTFIWSNTFPTHLVCGINQRLTPVTSALLKRWTQDIMQGFWEEFHLCSVEVHTCGVLTYGILPAGPEIPMLSTDPLPPGEYGWYFPVWLQKAPSIYSMDRMPSFKVIQRSHIQRPNSCTGDPHRLYDVGPSVQAQVLQHDKNRCLFSGTTPPELTEITWVVPPYFAYVAFPTTSYRETAGMSSDKLETPSNAVLMHKDLIPLFNDNAFSVDIDPLGQDDYRILIFRELGSARGLLPTHMPPREPDPQFETFLRGHFHSSLRANIFNGDIREEYSTNTIVRMMEELGVGEKDEDDLAPMDDPRWQTVLGKEIWEDVMRRRIANADVGYDSEEFVEDD</sequence>
<protein>
    <submittedName>
        <fullName evidence="1">Uncharacterized protein</fullName>
    </submittedName>
</protein>
<reference evidence="2" key="1">
    <citation type="journal article" date="2017" name="Nat. Ecol. Evol.">
        <title>Genome expansion and lineage-specific genetic innovations in the forest pathogenic fungi Armillaria.</title>
        <authorList>
            <person name="Sipos G."/>
            <person name="Prasanna A.N."/>
            <person name="Walter M.C."/>
            <person name="O'Connor E."/>
            <person name="Balint B."/>
            <person name="Krizsan K."/>
            <person name="Kiss B."/>
            <person name="Hess J."/>
            <person name="Varga T."/>
            <person name="Slot J."/>
            <person name="Riley R."/>
            <person name="Boka B."/>
            <person name="Rigling D."/>
            <person name="Barry K."/>
            <person name="Lee J."/>
            <person name="Mihaltcheva S."/>
            <person name="LaButti K."/>
            <person name="Lipzen A."/>
            <person name="Waldron R."/>
            <person name="Moloney N.M."/>
            <person name="Sperisen C."/>
            <person name="Kredics L."/>
            <person name="Vagvoelgyi C."/>
            <person name="Patrignani A."/>
            <person name="Fitzpatrick D."/>
            <person name="Nagy I."/>
            <person name="Doyle S."/>
            <person name="Anderson J.B."/>
            <person name="Grigoriev I.V."/>
            <person name="Gueldener U."/>
            <person name="Muensterkoetter M."/>
            <person name="Nagy L.G."/>
        </authorList>
    </citation>
    <scope>NUCLEOTIDE SEQUENCE [LARGE SCALE GENOMIC DNA]</scope>
    <source>
        <strain evidence="2">Ar21-2</strain>
    </source>
</reference>
<name>A0A2H3DLH4_ARMGA</name>
<organism evidence="1 2">
    <name type="scientific">Armillaria gallica</name>
    <name type="common">Bulbous honey fungus</name>
    <name type="synonym">Armillaria bulbosa</name>
    <dbReference type="NCBI Taxonomy" id="47427"/>
    <lineage>
        <taxon>Eukaryota</taxon>
        <taxon>Fungi</taxon>
        <taxon>Dikarya</taxon>
        <taxon>Basidiomycota</taxon>
        <taxon>Agaricomycotina</taxon>
        <taxon>Agaricomycetes</taxon>
        <taxon>Agaricomycetidae</taxon>
        <taxon>Agaricales</taxon>
        <taxon>Marasmiineae</taxon>
        <taxon>Physalacriaceae</taxon>
        <taxon>Armillaria</taxon>
    </lineage>
</organism>
<dbReference type="OMA" id="YRETAGM"/>
<dbReference type="Proteomes" id="UP000217790">
    <property type="component" value="Unassembled WGS sequence"/>
</dbReference>
<dbReference type="OrthoDB" id="3263651at2759"/>
<dbReference type="InParanoid" id="A0A2H3DLH4"/>
<dbReference type="EMBL" id="KZ293651">
    <property type="protein sequence ID" value="PBK96065.1"/>
    <property type="molecule type" value="Genomic_DNA"/>
</dbReference>
<evidence type="ECO:0000313" key="2">
    <source>
        <dbReference type="Proteomes" id="UP000217790"/>
    </source>
</evidence>
<proteinExistence type="predicted"/>
<dbReference type="AlphaFoldDB" id="A0A2H3DLH4"/>
<gene>
    <name evidence="1" type="ORF">ARMGADRAFT_1061767</name>
</gene>
<evidence type="ECO:0000313" key="1">
    <source>
        <dbReference type="EMBL" id="PBK96065.1"/>
    </source>
</evidence>
<keyword evidence="2" id="KW-1185">Reference proteome</keyword>
<accession>A0A2H3DLH4</accession>